<sequence>MPIQSTLPTFKKGVWPTNLKIIKISANEMEKLNCFKNLRATVPPTASKQQTLPIPILEQIHKLNCTENDDIRHLLSKLVKAIRDDSIVAISKSHKEVTKSQSMQGEKTVSKDQVPSFVNMSASEIQRNHKSHAKVGKRKKSLSKSTSINIFSSSASQDDIYRYDPESERSREDIISYSKLNESQEKVSPKKDISYKLRRDEIRKNCMQMILLLTYPLSRMKNSPLNVSVNQGIVMEFILNFFNFLDTICKR</sequence>
<evidence type="ECO:0000313" key="1">
    <source>
        <dbReference type="EMBL" id="GFQ83178.1"/>
    </source>
</evidence>
<name>A0A8X6KUT7_TRICU</name>
<proteinExistence type="predicted"/>
<protein>
    <submittedName>
        <fullName evidence="1">Uncharacterized protein</fullName>
    </submittedName>
</protein>
<dbReference type="Proteomes" id="UP000887116">
    <property type="component" value="Unassembled WGS sequence"/>
</dbReference>
<keyword evidence="2" id="KW-1185">Reference proteome</keyword>
<accession>A0A8X6KUT7</accession>
<dbReference type="EMBL" id="BMAO01012673">
    <property type="protein sequence ID" value="GFQ83178.1"/>
    <property type="molecule type" value="Genomic_DNA"/>
</dbReference>
<organism evidence="1 2">
    <name type="scientific">Trichonephila clavata</name>
    <name type="common">Joro spider</name>
    <name type="synonym">Nephila clavata</name>
    <dbReference type="NCBI Taxonomy" id="2740835"/>
    <lineage>
        <taxon>Eukaryota</taxon>
        <taxon>Metazoa</taxon>
        <taxon>Ecdysozoa</taxon>
        <taxon>Arthropoda</taxon>
        <taxon>Chelicerata</taxon>
        <taxon>Arachnida</taxon>
        <taxon>Araneae</taxon>
        <taxon>Araneomorphae</taxon>
        <taxon>Entelegynae</taxon>
        <taxon>Araneoidea</taxon>
        <taxon>Nephilidae</taxon>
        <taxon>Trichonephila</taxon>
    </lineage>
</organism>
<gene>
    <name evidence="1" type="ORF">TNCT_116811</name>
</gene>
<comment type="caution">
    <text evidence="1">The sequence shown here is derived from an EMBL/GenBank/DDBJ whole genome shotgun (WGS) entry which is preliminary data.</text>
</comment>
<evidence type="ECO:0000313" key="2">
    <source>
        <dbReference type="Proteomes" id="UP000887116"/>
    </source>
</evidence>
<reference evidence="1" key="1">
    <citation type="submission" date="2020-07" db="EMBL/GenBank/DDBJ databases">
        <title>Multicomponent nature underlies the extraordinary mechanical properties of spider dragline silk.</title>
        <authorList>
            <person name="Kono N."/>
            <person name="Nakamura H."/>
            <person name="Mori M."/>
            <person name="Yoshida Y."/>
            <person name="Ohtoshi R."/>
            <person name="Malay A.D."/>
            <person name="Moran D.A.P."/>
            <person name="Tomita M."/>
            <person name="Numata K."/>
            <person name="Arakawa K."/>
        </authorList>
    </citation>
    <scope>NUCLEOTIDE SEQUENCE</scope>
</reference>
<dbReference type="AlphaFoldDB" id="A0A8X6KUT7"/>